<dbReference type="GeneID" id="87818488"/>
<evidence type="ECO:0000313" key="8">
    <source>
        <dbReference type="EMBL" id="KAK4140692.1"/>
    </source>
</evidence>
<dbReference type="EC" id="1.3.1.72" evidence="2"/>
<dbReference type="Pfam" id="PF01565">
    <property type="entry name" value="FAD_binding_4"/>
    <property type="match status" value="1"/>
</dbReference>
<dbReference type="InterPro" id="IPR016169">
    <property type="entry name" value="FAD-bd_PCMH_sub2"/>
</dbReference>
<evidence type="ECO:0000256" key="2">
    <source>
        <dbReference type="ARBA" id="ARBA00012405"/>
    </source>
</evidence>
<evidence type="ECO:0000256" key="1">
    <source>
        <dbReference type="ARBA" id="ARBA00004167"/>
    </source>
</evidence>
<dbReference type="InterPro" id="IPR006094">
    <property type="entry name" value="Oxid_FAD_bind_N"/>
</dbReference>
<dbReference type="Gene3D" id="3.30.465.10">
    <property type="match status" value="1"/>
</dbReference>
<dbReference type="InterPro" id="IPR036318">
    <property type="entry name" value="FAD-bd_PCMH-like_sf"/>
</dbReference>
<keyword evidence="9" id="KW-1185">Reference proteome</keyword>
<dbReference type="PANTHER" id="PTHR10801">
    <property type="entry name" value="24-DEHYDROCHOLESTEROL REDUCTASE"/>
    <property type="match status" value="1"/>
</dbReference>
<feature type="region of interest" description="Disordered" evidence="6">
    <location>
        <begin position="248"/>
        <end position="271"/>
    </location>
</feature>
<dbReference type="RefSeq" id="XP_062634063.1">
    <property type="nucleotide sequence ID" value="XM_062781875.1"/>
</dbReference>
<dbReference type="AlphaFoldDB" id="A0AAN6ZJF3"/>
<dbReference type="PANTHER" id="PTHR10801:SF10">
    <property type="entry name" value="FAD BINDING DOMAIN PROTEIN (AFU_ORTHOLOGUE AFUA_6G14300)"/>
    <property type="match status" value="1"/>
</dbReference>
<dbReference type="GO" id="GO:0016020">
    <property type="term" value="C:membrane"/>
    <property type="evidence" value="ECO:0007669"/>
    <property type="project" value="UniProtKB-SubCell"/>
</dbReference>
<accession>A0AAN6ZJF3</accession>
<dbReference type="SUPFAM" id="SSF56176">
    <property type="entry name" value="FAD-binding/transporter-associated domain-like"/>
    <property type="match status" value="1"/>
</dbReference>
<evidence type="ECO:0000256" key="6">
    <source>
        <dbReference type="SAM" id="MobiDB-lite"/>
    </source>
</evidence>
<keyword evidence="4" id="KW-1133">Transmembrane helix</keyword>
<dbReference type="GO" id="GO:0005737">
    <property type="term" value="C:cytoplasm"/>
    <property type="evidence" value="ECO:0007669"/>
    <property type="project" value="TreeGrafter"/>
</dbReference>
<keyword evidence="5" id="KW-0472">Membrane</keyword>
<gene>
    <name evidence="8" type="ORF">C8A04DRAFT_31782</name>
</gene>
<dbReference type="InterPro" id="IPR016166">
    <property type="entry name" value="FAD-bd_PCMH"/>
</dbReference>
<sequence length="544" mass="60715">MPPSHEAAVAQIANVVKTFFARREPFRVFHGSTNSTRPAHGAKVVDISPLNNVLEVNEETKTAVVEPNVPMDKLVQATLACNLVPPVVMEFPGITVGGGFAGSAGESSSFRYGYFDQTVRSVELVLGTGDVVQASPTERPDLFRGAAGTAGTLGIATKLELNLIPARRFVKLEYHRHNTVGDTLAAVRRATEDPSNDYVDGIIYSKTLGLVMTGKLTDELPGSARPQTFSGAWDPWFFLHARKKVDSLDAKPKPNGSTTNNNGEHPDPPSPPTDYIPLAEYLFRYDRGGFWVGVQGFTYFPMVPFNRFTRWFLNDFMHTRMLFRALHGSNMSFGQMVHDLSLPYGTAESFIDYTAEHLDIWPLWLCPLRAIDRPSFHPSYYGPSDEGPPQPMINIGLWGPASQDVETFIQQNKTLENRLTALGGRKVLYSHTYYTEEEFWGLYDKPWYTGLREKYGAQTLPTLYEKVHVNVAKAVTKQRGDGSSGKGWFGWLSGVWPFPGLLGIRSAIRSKDYLIHRQPGWTYWKDTELRVRALAGRQDVGKGT</sequence>
<dbReference type="PROSITE" id="PS51387">
    <property type="entry name" value="FAD_PCMH"/>
    <property type="match status" value="1"/>
</dbReference>
<reference evidence="8" key="1">
    <citation type="journal article" date="2023" name="Mol. Phylogenet. Evol.">
        <title>Genome-scale phylogeny and comparative genomics of the fungal order Sordariales.</title>
        <authorList>
            <person name="Hensen N."/>
            <person name="Bonometti L."/>
            <person name="Westerberg I."/>
            <person name="Brannstrom I.O."/>
            <person name="Guillou S."/>
            <person name="Cros-Aarteil S."/>
            <person name="Calhoun S."/>
            <person name="Haridas S."/>
            <person name="Kuo A."/>
            <person name="Mondo S."/>
            <person name="Pangilinan J."/>
            <person name="Riley R."/>
            <person name="LaButti K."/>
            <person name="Andreopoulos B."/>
            <person name="Lipzen A."/>
            <person name="Chen C."/>
            <person name="Yan M."/>
            <person name="Daum C."/>
            <person name="Ng V."/>
            <person name="Clum A."/>
            <person name="Steindorff A."/>
            <person name="Ohm R.A."/>
            <person name="Martin F."/>
            <person name="Silar P."/>
            <person name="Natvig D.O."/>
            <person name="Lalanne C."/>
            <person name="Gautier V."/>
            <person name="Ament-Velasquez S.L."/>
            <person name="Kruys A."/>
            <person name="Hutchinson M.I."/>
            <person name="Powell A.J."/>
            <person name="Barry K."/>
            <person name="Miller A.N."/>
            <person name="Grigoriev I.V."/>
            <person name="Debuchy R."/>
            <person name="Gladieux P."/>
            <person name="Hiltunen Thoren M."/>
            <person name="Johannesson H."/>
        </authorList>
    </citation>
    <scope>NUCLEOTIDE SEQUENCE</scope>
    <source>
        <strain evidence="8">CBS 141.50</strain>
    </source>
</reference>
<comment type="caution">
    <text evidence="8">The sequence shown here is derived from an EMBL/GenBank/DDBJ whole genome shotgun (WGS) entry which is preliminary data.</text>
</comment>
<evidence type="ECO:0000313" key="9">
    <source>
        <dbReference type="Proteomes" id="UP001302676"/>
    </source>
</evidence>
<proteinExistence type="predicted"/>
<organism evidence="8 9">
    <name type="scientific">Dichotomopilus funicola</name>
    <dbReference type="NCBI Taxonomy" id="1934379"/>
    <lineage>
        <taxon>Eukaryota</taxon>
        <taxon>Fungi</taxon>
        <taxon>Dikarya</taxon>
        <taxon>Ascomycota</taxon>
        <taxon>Pezizomycotina</taxon>
        <taxon>Sordariomycetes</taxon>
        <taxon>Sordariomycetidae</taxon>
        <taxon>Sordariales</taxon>
        <taxon>Chaetomiaceae</taxon>
        <taxon>Dichotomopilus</taxon>
    </lineage>
</organism>
<dbReference type="GO" id="GO:0050614">
    <property type="term" value="F:Delta24-sterol reductase activity"/>
    <property type="evidence" value="ECO:0007669"/>
    <property type="project" value="UniProtKB-EC"/>
</dbReference>
<reference evidence="8" key="2">
    <citation type="submission" date="2023-05" db="EMBL/GenBank/DDBJ databases">
        <authorList>
            <consortium name="Lawrence Berkeley National Laboratory"/>
            <person name="Steindorff A."/>
            <person name="Hensen N."/>
            <person name="Bonometti L."/>
            <person name="Westerberg I."/>
            <person name="Brannstrom I.O."/>
            <person name="Guillou S."/>
            <person name="Cros-Aarteil S."/>
            <person name="Calhoun S."/>
            <person name="Haridas S."/>
            <person name="Kuo A."/>
            <person name="Mondo S."/>
            <person name="Pangilinan J."/>
            <person name="Riley R."/>
            <person name="Labutti K."/>
            <person name="Andreopoulos B."/>
            <person name="Lipzen A."/>
            <person name="Chen C."/>
            <person name="Yanf M."/>
            <person name="Daum C."/>
            <person name="Ng V."/>
            <person name="Clum A."/>
            <person name="Ohm R."/>
            <person name="Martin F."/>
            <person name="Silar P."/>
            <person name="Natvig D."/>
            <person name="Lalanne C."/>
            <person name="Gautier V."/>
            <person name="Ament-Velasquez S.L."/>
            <person name="Kruys A."/>
            <person name="Hutchinson M.I."/>
            <person name="Powell A.J."/>
            <person name="Barry K."/>
            <person name="Miller A.N."/>
            <person name="Grigoriev I.V."/>
            <person name="Debuchy R."/>
            <person name="Gladieux P."/>
            <person name="Thoren M.H."/>
            <person name="Johannesson H."/>
        </authorList>
    </citation>
    <scope>NUCLEOTIDE SEQUENCE</scope>
    <source>
        <strain evidence="8">CBS 141.50</strain>
    </source>
</reference>
<dbReference type="GO" id="GO:0008202">
    <property type="term" value="P:steroid metabolic process"/>
    <property type="evidence" value="ECO:0007669"/>
    <property type="project" value="TreeGrafter"/>
</dbReference>
<dbReference type="EMBL" id="MU853625">
    <property type="protein sequence ID" value="KAK4140692.1"/>
    <property type="molecule type" value="Genomic_DNA"/>
</dbReference>
<protein>
    <recommendedName>
        <fullName evidence="2">Delta(24)-sterol reductase</fullName>
        <ecNumber evidence="2">1.3.1.72</ecNumber>
    </recommendedName>
</protein>
<comment type="subcellular location">
    <subcellularLocation>
        <location evidence="1">Membrane</location>
        <topology evidence="1">Single-pass membrane protein</topology>
    </subcellularLocation>
</comment>
<dbReference type="InterPro" id="IPR040165">
    <property type="entry name" value="Diminuto-like"/>
</dbReference>
<name>A0AAN6ZJF3_9PEZI</name>
<keyword evidence="3" id="KW-0812">Transmembrane</keyword>
<evidence type="ECO:0000256" key="5">
    <source>
        <dbReference type="ARBA" id="ARBA00023136"/>
    </source>
</evidence>
<evidence type="ECO:0000256" key="3">
    <source>
        <dbReference type="ARBA" id="ARBA00022692"/>
    </source>
</evidence>
<dbReference type="GO" id="GO:0000246">
    <property type="term" value="F:Delta24(24-1) sterol reductase activity"/>
    <property type="evidence" value="ECO:0007669"/>
    <property type="project" value="TreeGrafter"/>
</dbReference>
<evidence type="ECO:0000256" key="4">
    <source>
        <dbReference type="ARBA" id="ARBA00022989"/>
    </source>
</evidence>
<feature type="domain" description="FAD-binding PCMH-type" evidence="7">
    <location>
        <begin position="1"/>
        <end position="166"/>
    </location>
</feature>
<dbReference type="GO" id="GO:0071949">
    <property type="term" value="F:FAD binding"/>
    <property type="evidence" value="ECO:0007669"/>
    <property type="project" value="InterPro"/>
</dbReference>
<dbReference type="Proteomes" id="UP001302676">
    <property type="component" value="Unassembled WGS sequence"/>
</dbReference>
<evidence type="ECO:0000259" key="7">
    <source>
        <dbReference type="PROSITE" id="PS51387"/>
    </source>
</evidence>